<dbReference type="RefSeq" id="WP_107864552.1">
    <property type="nucleotide sequence ID" value="NZ_QAON01000002.1"/>
</dbReference>
<feature type="domain" description="Alpha/beta hydrolase fold-3" evidence="2">
    <location>
        <begin position="86"/>
        <end position="287"/>
    </location>
</feature>
<evidence type="ECO:0000313" key="3">
    <source>
        <dbReference type="EMBL" id="PTQ90706.1"/>
    </source>
</evidence>
<organism evidence="3 4">
    <name type="scientific">Agitococcus lubricus</name>
    <dbReference type="NCBI Taxonomy" id="1077255"/>
    <lineage>
        <taxon>Bacteria</taxon>
        <taxon>Pseudomonadati</taxon>
        <taxon>Pseudomonadota</taxon>
        <taxon>Gammaproteobacteria</taxon>
        <taxon>Moraxellales</taxon>
        <taxon>Moraxellaceae</taxon>
        <taxon>Agitococcus</taxon>
    </lineage>
</organism>
<keyword evidence="4" id="KW-1185">Reference proteome</keyword>
<dbReference type="OrthoDB" id="9815425at2"/>
<dbReference type="PANTHER" id="PTHR48081:SF8">
    <property type="entry name" value="ALPHA_BETA HYDROLASE FOLD-3 DOMAIN-CONTAINING PROTEIN-RELATED"/>
    <property type="match status" value="1"/>
</dbReference>
<dbReference type="Proteomes" id="UP000244223">
    <property type="component" value="Unassembled WGS sequence"/>
</dbReference>
<dbReference type="PANTHER" id="PTHR48081">
    <property type="entry name" value="AB HYDROLASE SUPERFAMILY PROTEIN C4A8.06C"/>
    <property type="match status" value="1"/>
</dbReference>
<dbReference type="Pfam" id="PF07859">
    <property type="entry name" value="Abhydrolase_3"/>
    <property type="match status" value="1"/>
</dbReference>
<dbReference type="InterPro" id="IPR050300">
    <property type="entry name" value="GDXG_lipolytic_enzyme"/>
</dbReference>
<dbReference type="SUPFAM" id="SSF53474">
    <property type="entry name" value="alpha/beta-Hydrolases"/>
    <property type="match status" value="1"/>
</dbReference>
<dbReference type="InterPro" id="IPR029058">
    <property type="entry name" value="AB_hydrolase_fold"/>
</dbReference>
<comment type="caution">
    <text evidence="3">The sequence shown here is derived from an EMBL/GenBank/DDBJ whole genome shotgun (WGS) entry which is preliminary data.</text>
</comment>
<evidence type="ECO:0000313" key="4">
    <source>
        <dbReference type="Proteomes" id="UP000244223"/>
    </source>
</evidence>
<dbReference type="EMBL" id="QAON01000002">
    <property type="protein sequence ID" value="PTQ90706.1"/>
    <property type="molecule type" value="Genomic_DNA"/>
</dbReference>
<dbReference type="AlphaFoldDB" id="A0A2T5J2E7"/>
<dbReference type="GO" id="GO:0016787">
    <property type="term" value="F:hydrolase activity"/>
    <property type="evidence" value="ECO:0007669"/>
    <property type="project" value="UniProtKB-KW"/>
</dbReference>
<sequence length="312" mass="34794">MSKYQALALKTRILAALTAPSEYLAHAPDNFLKAFQRAGVNPLLGRILFGKSETMARVVQHQVPCDVGSVTVRCYYPNLATDLPVILFFHAGGWVIGNLETHDALCRRIAKQTDCLVVSVDYALAPWVKFPVPVLQCEAVLHWVITHAAQLQANSQKMIVMGDSAGGNLSAVLARKYRQQLCGQVLVYPVLDATLTRESVKQYPDAPVLSQKMMQFFVDCYIRQDADKYDEQVSPLFSTDFANLPPCLMITGEFDILREDGFAYVQKLKAAGNHTQHEHYPDIHGFLSLPYLCDSTHEAMAAVVTFIKQRMS</sequence>
<name>A0A2T5J2E7_9GAMM</name>
<keyword evidence="1" id="KW-0378">Hydrolase</keyword>
<dbReference type="Gene3D" id="3.40.50.1820">
    <property type="entry name" value="alpha/beta hydrolase"/>
    <property type="match status" value="1"/>
</dbReference>
<evidence type="ECO:0000256" key="1">
    <source>
        <dbReference type="ARBA" id="ARBA00022801"/>
    </source>
</evidence>
<dbReference type="InterPro" id="IPR013094">
    <property type="entry name" value="AB_hydrolase_3"/>
</dbReference>
<gene>
    <name evidence="3" type="ORF">C8N29_102106</name>
</gene>
<proteinExistence type="predicted"/>
<accession>A0A2T5J2E7</accession>
<evidence type="ECO:0000259" key="2">
    <source>
        <dbReference type="Pfam" id="PF07859"/>
    </source>
</evidence>
<protein>
    <submittedName>
        <fullName evidence="3">Acetyl esterase</fullName>
    </submittedName>
</protein>
<reference evidence="3 4" key="1">
    <citation type="submission" date="2018-04" db="EMBL/GenBank/DDBJ databases">
        <title>Genomic Encyclopedia of Archaeal and Bacterial Type Strains, Phase II (KMG-II): from individual species to whole genera.</title>
        <authorList>
            <person name="Goeker M."/>
        </authorList>
    </citation>
    <scope>NUCLEOTIDE SEQUENCE [LARGE SCALE GENOMIC DNA]</scope>
    <source>
        <strain evidence="3 4">DSM 5822</strain>
    </source>
</reference>